<feature type="transmembrane region" description="Helical" evidence="6">
    <location>
        <begin position="12"/>
        <end position="31"/>
    </location>
</feature>
<protein>
    <recommendedName>
        <fullName evidence="2">histidine kinase</fullName>
        <ecNumber evidence="2">2.7.13.3</ecNumber>
    </recommendedName>
</protein>
<evidence type="ECO:0000256" key="6">
    <source>
        <dbReference type="SAM" id="Phobius"/>
    </source>
</evidence>
<dbReference type="CDD" id="cd16917">
    <property type="entry name" value="HATPase_UhpB-NarQ-NarX-like"/>
    <property type="match status" value="1"/>
</dbReference>
<evidence type="ECO:0000313" key="8">
    <source>
        <dbReference type="EMBL" id="TFE02155.1"/>
    </source>
</evidence>
<evidence type="ECO:0000256" key="3">
    <source>
        <dbReference type="ARBA" id="ARBA00022679"/>
    </source>
</evidence>
<dbReference type="InterPro" id="IPR050482">
    <property type="entry name" value="Sensor_HK_TwoCompSys"/>
</dbReference>
<evidence type="ECO:0000256" key="1">
    <source>
        <dbReference type="ARBA" id="ARBA00000085"/>
    </source>
</evidence>
<feature type="transmembrane region" description="Helical" evidence="6">
    <location>
        <begin position="130"/>
        <end position="149"/>
    </location>
</feature>
<dbReference type="InterPro" id="IPR003594">
    <property type="entry name" value="HATPase_dom"/>
</dbReference>
<name>A0A4Y8LIY5_9BACL</name>
<keyword evidence="4 8" id="KW-0418">Kinase</keyword>
<keyword evidence="6" id="KW-0812">Transmembrane</keyword>
<reference evidence="8 9" key="1">
    <citation type="submission" date="2019-03" db="EMBL/GenBank/DDBJ databases">
        <authorList>
            <person name="Yang Y."/>
        </authorList>
    </citation>
    <scope>NUCLEOTIDE SEQUENCE [LARGE SCALE GENOMIC DNA]</scope>
    <source>
        <strain evidence="8 9">ASL-1</strain>
    </source>
</reference>
<dbReference type="Gene3D" id="3.30.565.10">
    <property type="entry name" value="Histidine kinase-like ATPase, C-terminal domain"/>
    <property type="match status" value="1"/>
</dbReference>
<evidence type="ECO:0000259" key="7">
    <source>
        <dbReference type="SMART" id="SM00387"/>
    </source>
</evidence>
<gene>
    <name evidence="8" type="ORF">E2626_06150</name>
</gene>
<dbReference type="InterPro" id="IPR011712">
    <property type="entry name" value="Sig_transdc_His_kin_sub3_dim/P"/>
</dbReference>
<dbReference type="EC" id="2.7.13.3" evidence="2"/>
<organism evidence="8 9">
    <name type="scientific">Jeotgalibacillus salarius</name>
    <dbReference type="NCBI Taxonomy" id="546023"/>
    <lineage>
        <taxon>Bacteria</taxon>
        <taxon>Bacillati</taxon>
        <taxon>Bacillota</taxon>
        <taxon>Bacilli</taxon>
        <taxon>Bacillales</taxon>
        <taxon>Caryophanaceae</taxon>
        <taxon>Jeotgalibacillus</taxon>
    </lineage>
</organism>
<keyword evidence="9" id="KW-1185">Reference proteome</keyword>
<dbReference type="GO" id="GO:0000155">
    <property type="term" value="F:phosphorelay sensor kinase activity"/>
    <property type="evidence" value="ECO:0007669"/>
    <property type="project" value="InterPro"/>
</dbReference>
<keyword evidence="5" id="KW-0902">Two-component regulatory system</keyword>
<dbReference type="Gene3D" id="1.20.5.1930">
    <property type="match status" value="1"/>
</dbReference>
<dbReference type="GO" id="GO:0046983">
    <property type="term" value="F:protein dimerization activity"/>
    <property type="evidence" value="ECO:0007669"/>
    <property type="project" value="InterPro"/>
</dbReference>
<dbReference type="PANTHER" id="PTHR24421">
    <property type="entry name" value="NITRATE/NITRITE SENSOR PROTEIN NARX-RELATED"/>
    <property type="match status" value="1"/>
</dbReference>
<dbReference type="AlphaFoldDB" id="A0A4Y8LIY5"/>
<sequence>MQKWYNIFPQNAGLNIYIWIIFCMLPFYFIFRSSSWVEISAGVVMIVMFFAAYRLTYLTKGWVNYVWVGIAIAISIAMTIYFGFVYFAIFLSFMIASVQNKAGFFTLYGILVGSTIITVNIAFFTQDQLFFTQFPFVLISIIGVILLPLNSYNRMKREKLEGQLEYAQKRISDLMVMEERQRIARDLHDTLGQKLSLIGLKSDLASKLVTANPESAKSELGDINQTARTALKEVRELVSDMRGTKLDEEMTHIRELLHAAQIHVEITGNPVLENVPLLVENVVSMCVKEAVTNVVKHSNATRCKVNVEQLTKELNIVIEDNGKGFSAERSIEGNGLRGMRERLEFVNGTLDVESGLGTTITISVPTILRQVSKGEAL</sequence>
<dbReference type="EMBL" id="SORX01000003">
    <property type="protein sequence ID" value="TFE02155.1"/>
    <property type="molecule type" value="Genomic_DNA"/>
</dbReference>
<dbReference type="Pfam" id="PF02518">
    <property type="entry name" value="HATPase_c"/>
    <property type="match status" value="1"/>
</dbReference>
<dbReference type="InterPro" id="IPR036890">
    <property type="entry name" value="HATPase_C_sf"/>
</dbReference>
<evidence type="ECO:0000256" key="5">
    <source>
        <dbReference type="ARBA" id="ARBA00023012"/>
    </source>
</evidence>
<dbReference type="Proteomes" id="UP000297776">
    <property type="component" value="Unassembled WGS sequence"/>
</dbReference>
<keyword evidence="3" id="KW-0808">Transferase</keyword>
<evidence type="ECO:0000256" key="2">
    <source>
        <dbReference type="ARBA" id="ARBA00012438"/>
    </source>
</evidence>
<dbReference type="SMART" id="SM00387">
    <property type="entry name" value="HATPase_c"/>
    <property type="match status" value="1"/>
</dbReference>
<accession>A0A4Y8LIY5</accession>
<dbReference type="InterPro" id="IPR056374">
    <property type="entry name" value="DesK/YvfT_N"/>
</dbReference>
<feature type="domain" description="Histidine kinase/HSP90-like ATPase" evidence="7">
    <location>
        <begin position="278"/>
        <end position="368"/>
    </location>
</feature>
<dbReference type="PANTHER" id="PTHR24421:SF63">
    <property type="entry name" value="SENSOR HISTIDINE KINASE DESK"/>
    <property type="match status" value="1"/>
</dbReference>
<dbReference type="RefSeq" id="WP_134381125.1">
    <property type="nucleotide sequence ID" value="NZ_SORX01000003.1"/>
</dbReference>
<keyword evidence="6" id="KW-0472">Membrane</keyword>
<dbReference type="Pfam" id="PF07730">
    <property type="entry name" value="HisKA_3"/>
    <property type="match status" value="1"/>
</dbReference>
<feature type="transmembrane region" description="Helical" evidence="6">
    <location>
        <begin position="105"/>
        <end position="124"/>
    </location>
</feature>
<evidence type="ECO:0000256" key="4">
    <source>
        <dbReference type="ARBA" id="ARBA00022777"/>
    </source>
</evidence>
<proteinExistence type="predicted"/>
<dbReference type="Pfam" id="PF23540">
    <property type="entry name" value="DesK_N"/>
    <property type="match status" value="1"/>
</dbReference>
<dbReference type="OrthoDB" id="9797605at2"/>
<dbReference type="SUPFAM" id="SSF55874">
    <property type="entry name" value="ATPase domain of HSP90 chaperone/DNA topoisomerase II/histidine kinase"/>
    <property type="match status" value="1"/>
</dbReference>
<feature type="transmembrane region" description="Helical" evidence="6">
    <location>
        <begin position="36"/>
        <end position="53"/>
    </location>
</feature>
<evidence type="ECO:0000313" key="9">
    <source>
        <dbReference type="Proteomes" id="UP000297776"/>
    </source>
</evidence>
<keyword evidence="6" id="KW-1133">Transmembrane helix</keyword>
<dbReference type="GO" id="GO:0016020">
    <property type="term" value="C:membrane"/>
    <property type="evidence" value="ECO:0007669"/>
    <property type="project" value="InterPro"/>
</dbReference>
<comment type="caution">
    <text evidence="8">The sequence shown here is derived from an EMBL/GenBank/DDBJ whole genome shotgun (WGS) entry which is preliminary data.</text>
</comment>
<feature type="transmembrane region" description="Helical" evidence="6">
    <location>
        <begin position="65"/>
        <end position="93"/>
    </location>
</feature>
<comment type="catalytic activity">
    <reaction evidence="1">
        <text>ATP + protein L-histidine = ADP + protein N-phospho-L-histidine.</text>
        <dbReference type="EC" id="2.7.13.3"/>
    </reaction>
</comment>